<organism evidence="2 3">
    <name type="scientific">Rhipicephalus microplus</name>
    <name type="common">Cattle tick</name>
    <name type="synonym">Boophilus microplus</name>
    <dbReference type="NCBI Taxonomy" id="6941"/>
    <lineage>
        <taxon>Eukaryota</taxon>
        <taxon>Metazoa</taxon>
        <taxon>Ecdysozoa</taxon>
        <taxon>Arthropoda</taxon>
        <taxon>Chelicerata</taxon>
        <taxon>Arachnida</taxon>
        <taxon>Acari</taxon>
        <taxon>Parasitiformes</taxon>
        <taxon>Ixodida</taxon>
        <taxon>Ixodoidea</taxon>
        <taxon>Ixodidae</taxon>
        <taxon>Rhipicephalinae</taxon>
        <taxon>Rhipicephalus</taxon>
        <taxon>Boophilus</taxon>
    </lineage>
</organism>
<sequence>MPKRSRAASSVYQTPGVWIPRVSIKPPAERNIEEIMQNEMIALEANRVPEVRRVVDELPREIGGGSGGGGSGGGGSPIPELFVPDAPESDPTVAQSYVLRFISWFSPCPKLLRKNERGGFCRTRTRSTQRTESHATDTTKGEVTWLTQATTPAPTTSTTTPQPLLCSVSETATLVSLYPDDNLCDIVMYTHVRASKNQIVAVDDMDSYTTFTTVCGVKYSKTTCGISFDAR</sequence>
<evidence type="ECO:0000313" key="3">
    <source>
        <dbReference type="Proteomes" id="UP000821866"/>
    </source>
</evidence>
<keyword evidence="3" id="KW-1185">Reference proteome</keyword>
<evidence type="ECO:0000313" key="2">
    <source>
        <dbReference type="EMBL" id="KAH8026920.1"/>
    </source>
</evidence>
<protein>
    <submittedName>
        <fullName evidence="2">Uncharacterized protein</fullName>
    </submittedName>
</protein>
<comment type="caution">
    <text evidence="2">The sequence shown here is derived from an EMBL/GenBank/DDBJ whole genome shotgun (WGS) entry which is preliminary data.</text>
</comment>
<proteinExistence type="predicted"/>
<name>A0A9J6DYV4_RHIMP</name>
<feature type="compositionally biased region" description="Gly residues" evidence="1">
    <location>
        <begin position="62"/>
        <end position="76"/>
    </location>
</feature>
<reference evidence="2" key="2">
    <citation type="submission" date="2021-09" db="EMBL/GenBank/DDBJ databases">
        <authorList>
            <person name="Jia N."/>
            <person name="Wang J."/>
            <person name="Shi W."/>
            <person name="Du L."/>
            <person name="Sun Y."/>
            <person name="Zhan W."/>
            <person name="Jiang J."/>
            <person name="Wang Q."/>
            <person name="Zhang B."/>
            <person name="Ji P."/>
            <person name="Sakyi L.B."/>
            <person name="Cui X."/>
            <person name="Yuan T."/>
            <person name="Jiang B."/>
            <person name="Yang W."/>
            <person name="Lam T.T.-Y."/>
            <person name="Chang Q."/>
            <person name="Ding S."/>
            <person name="Wang X."/>
            <person name="Zhu J."/>
            <person name="Ruan X."/>
            <person name="Zhao L."/>
            <person name="Wei J."/>
            <person name="Que T."/>
            <person name="Du C."/>
            <person name="Cheng J."/>
            <person name="Dai P."/>
            <person name="Han X."/>
            <person name="Huang E."/>
            <person name="Gao Y."/>
            <person name="Liu J."/>
            <person name="Shao H."/>
            <person name="Ye R."/>
            <person name="Li L."/>
            <person name="Wei W."/>
            <person name="Wang X."/>
            <person name="Wang C."/>
            <person name="Huo Q."/>
            <person name="Li W."/>
            <person name="Guo W."/>
            <person name="Chen H."/>
            <person name="Chen S."/>
            <person name="Zhou L."/>
            <person name="Zhou L."/>
            <person name="Ni X."/>
            <person name="Tian J."/>
            <person name="Zhou Y."/>
            <person name="Sheng Y."/>
            <person name="Liu T."/>
            <person name="Pan Y."/>
            <person name="Xia L."/>
            <person name="Li J."/>
            <person name="Zhao F."/>
            <person name="Cao W."/>
        </authorList>
    </citation>
    <scope>NUCLEOTIDE SEQUENCE</scope>
    <source>
        <strain evidence="2">Rmic-2018</strain>
        <tissue evidence="2">Larvae</tissue>
    </source>
</reference>
<dbReference type="EMBL" id="JABSTU010000006">
    <property type="protein sequence ID" value="KAH8026920.1"/>
    <property type="molecule type" value="Genomic_DNA"/>
</dbReference>
<dbReference type="AlphaFoldDB" id="A0A9J6DYV4"/>
<evidence type="ECO:0000256" key="1">
    <source>
        <dbReference type="SAM" id="MobiDB-lite"/>
    </source>
</evidence>
<accession>A0A9J6DYV4</accession>
<feature type="region of interest" description="Disordered" evidence="1">
    <location>
        <begin position="59"/>
        <end position="80"/>
    </location>
</feature>
<dbReference type="Proteomes" id="UP000821866">
    <property type="component" value="Chromosome 4"/>
</dbReference>
<reference evidence="2" key="1">
    <citation type="journal article" date="2020" name="Cell">
        <title>Large-Scale Comparative Analyses of Tick Genomes Elucidate Their Genetic Diversity and Vector Capacities.</title>
        <authorList>
            <consortium name="Tick Genome and Microbiome Consortium (TIGMIC)"/>
            <person name="Jia N."/>
            <person name="Wang J."/>
            <person name="Shi W."/>
            <person name="Du L."/>
            <person name="Sun Y."/>
            <person name="Zhan W."/>
            <person name="Jiang J.F."/>
            <person name="Wang Q."/>
            <person name="Zhang B."/>
            <person name="Ji P."/>
            <person name="Bell-Sakyi L."/>
            <person name="Cui X.M."/>
            <person name="Yuan T.T."/>
            <person name="Jiang B.G."/>
            <person name="Yang W.F."/>
            <person name="Lam T.T."/>
            <person name="Chang Q.C."/>
            <person name="Ding S.J."/>
            <person name="Wang X.J."/>
            <person name="Zhu J.G."/>
            <person name="Ruan X.D."/>
            <person name="Zhao L."/>
            <person name="Wei J.T."/>
            <person name="Ye R.Z."/>
            <person name="Que T.C."/>
            <person name="Du C.H."/>
            <person name="Zhou Y.H."/>
            <person name="Cheng J.X."/>
            <person name="Dai P.F."/>
            <person name="Guo W.B."/>
            <person name="Han X.H."/>
            <person name="Huang E.J."/>
            <person name="Li L.F."/>
            <person name="Wei W."/>
            <person name="Gao Y.C."/>
            <person name="Liu J.Z."/>
            <person name="Shao H.Z."/>
            <person name="Wang X."/>
            <person name="Wang C.C."/>
            <person name="Yang T.C."/>
            <person name="Huo Q.B."/>
            <person name="Li W."/>
            <person name="Chen H.Y."/>
            <person name="Chen S.E."/>
            <person name="Zhou L.G."/>
            <person name="Ni X.B."/>
            <person name="Tian J.H."/>
            <person name="Sheng Y."/>
            <person name="Liu T."/>
            <person name="Pan Y.S."/>
            <person name="Xia L.Y."/>
            <person name="Li J."/>
            <person name="Zhao F."/>
            <person name="Cao W.C."/>
        </authorList>
    </citation>
    <scope>NUCLEOTIDE SEQUENCE</scope>
    <source>
        <strain evidence="2">Rmic-2018</strain>
    </source>
</reference>
<gene>
    <name evidence="2" type="ORF">HPB51_000194</name>
</gene>